<sequence length="42" mass="4938">MTKKVFSIGLLSLKTVFLLKENYHFLYAQPQENIILANCNFF</sequence>
<accession>E3ZTG6</accession>
<gene>
    <name evidence="1" type="ORF">NT03LS_2823</name>
</gene>
<name>E3ZTG6_LISSE</name>
<dbReference type="EMBL" id="ADXJ01000920">
    <property type="protein sequence ID" value="EFR99084.1"/>
    <property type="molecule type" value="Genomic_DNA"/>
</dbReference>
<proteinExistence type="predicted"/>
<dbReference type="HOGENOM" id="CLU_3253636_0_0_9"/>
<evidence type="ECO:0000313" key="1">
    <source>
        <dbReference type="EMBL" id="EFR99084.1"/>
    </source>
</evidence>
<comment type="caution">
    <text evidence="1">The sequence shown here is derived from an EMBL/GenBank/DDBJ whole genome shotgun (WGS) entry which is preliminary data.</text>
</comment>
<dbReference type="AlphaFoldDB" id="E3ZTG6"/>
<organism evidence="1">
    <name type="scientific">Listeria seeligeri FSL N1-067</name>
    <dbReference type="NCBI Taxonomy" id="702453"/>
    <lineage>
        <taxon>Bacteria</taxon>
        <taxon>Bacillati</taxon>
        <taxon>Bacillota</taxon>
        <taxon>Bacilli</taxon>
        <taxon>Bacillales</taxon>
        <taxon>Listeriaceae</taxon>
        <taxon>Listeria</taxon>
    </lineage>
</organism>
<reference evidence="1" key="1">
    <citation type="journal article" date="2010" name="Microbiol. Resour. Announc.">
        <title>Comparative genomics of the bacterial genus Listeria: Genome evolution is characterized by limited gene acquisition and limited gene loss.</title>
        <authorList>
            <person name="den Bakker H.C."/>
            <person name="Cummings C.A."/>
            <person name="Ferreira V."/>
            <person name="Vatta P."/>
            <person name="Orsi R.H."/>
            <person name="Degoricija L."/>
            <person name="Barker M."/>
            <person name="Petrauskene O."/>
            <person name="Furtado M.R."/>
            <person name="Wiedmann M."/>
        </authorList>
    </citation>
    <scope>NUCLEOTIDE SEQUENCE [LARGE SCALE GENOMIC DNA]</scope>
    <source>
        <strain evidence="1">FSL N1-067</strain>
    </source>
</reference>
<dbReference type="Proteomes" id="UP000004302">
    <property type="component" value="Chromosome"/>
</dbReference>
<protein>
    <submittedName>
        <fullName evidence="1">Uncharacterized protein</fullName>
    </submittedName>
</protein>